<reference evidence="1 2" key="1">
    <citation type="journal article" date="2008" name="Int. J. Syst. Evol. Microbiol.">
        <title>Tessaracoccus flavescens sp. nov., isolated from marine sediment.</title>
        <authorList>
            <person name="Lee D.W."/>
            <person name="Lee S.D."/>
        </authorList>
    </citation>
    <scope>NUCLEOTIDE SEQUENCE [LARGE SCALE GENOMIC DNA]</scope>
    <source>
        <strain evidence="1 2">SST-39T</strain>
    </source>
</reference>
<organism evidence="1 2">
    <name type="scientific">Tessaracoccus flavescens</name>
    <dbReference type="NCBI Taxonomy" id="399497"/>
    <lineage>
        <taxon>Bacteria</taxon>
        <taxon>Bacillati</taxon>
        <taxon>Actinomycetota</taxon>
        <taxon>Actinomycetes</taxon>
        <taxon>Propionibacteriales</taxon>
        <taxon>Propionibacteriaceae</taxon>
        <taxon>Tessaracoccus</taxon>
    </lineage>
</organism>
<dbReference type="Proteomes" id="UP000188235">
    <property type="component" value="Chromosome"/>
</dbReference>
<dbReference type="KEGG" id="tfa:BW733_08805"/>
<evidence type="ECO:0000313" key="2">
    <source>
        <dbReference type="Proteomes" id="UP000188235"/>
    </source>
</evidence>
<dbReference type="EMBL" id="CP019607">
    <property type="protein sequence ID" value="AQP50911.1"/>
    <property type="molecule type" value="Genomic_DNA"/>
</dbReference>
<dbReference type="AlphaFoldDB" id="A0A1Q2CXZ0"/>
<gene>
    <name evidence="1" type="ORF">BW733_08805</name>
</gene>
<sequence length="184" mass="19819">MSGVATWVGSPDGRYEAELLDGRLVRLRLPGDLVDPSRSAQLEAELVSLLNEASSRHLDDLLADREEKDDVRYAAERIAREALTEAARLLGEAEPEPSPAPELPEAEGVGVAWRDGSIAAIRIGHGLLTGGGARLAQAVMDAVNAGPPPEDLEVEADLSQLDPETVRAELQRVVAEYERRGARR</sequence>
<name>A0A1Q2CXZ0_9ACTN</name>
<keyword evidence="2" id="KW-1185">Reference proteome</keyword>
<proteinExistence type="predicted"/>
<dbReference type="RefSeq" id="WP_077349713.1">
    <property type="nucleotide sequence ID" value="NZ_CP019607.1"/>
</dbReference>
<protein>
    <submittedName>
        <fullName evidence="1">Uncharacterized protein</fullName>
    </submittedName>
</protein>
<accession>A0A1Q2CXZ0</accession>
<dbReference type="STRING" id="399497.BW733_08805"/>
<evidence type="ECO:0000313" key="1">
    <source>
        <dbReference type="EMBL" id="AQP50911.1"/>
    </source>
</evidence>